<evidence type="ECO:0000313" key="2">
    <source>
        <dbReference type="EMBL" id="KAA0720591.1"/>
    </source>
</evidence>
<sequence>MTELSGPYLNDSGNIRAGAGPCDSVENLECVPNQEVLPSEPPPSHAFEVGPTSRHLTLLLVLPALQAFHPATAMSVTAVDTVLTAAAMPLGDTKIDSNPAVETSPTFPTPSPPKPVGVFQASANSSFEPVRSQGVGVRPAEVDRARMVVEKGGRDVQHGNLEQPPDNLETIYLPERRPSSRAQGARRPSESPATTLWAQNDPATLGANILLALQRPYSLQHSSQRILKKSSSPQRMALLICIQLNQTHSFPRKTWRTHQTLRQV</sequence>
<accession>A0A5A9PHC2</accession>
<organism evidence="2 3">
    <name type="scientific">Triplophysa tibetana</name>
    <dbReference type="NCBI Taxonomy" id="1572043"/>
    <lineage>
        <taxon>Eukaryota</taxon>
        <taxon>Metazoa</taxon>
        <taxon>Chordata</taxon>
        <taxon>Craniata</taxon>
        <taxon>Vertebrata</taxon>
        <taxon>Euteleostomi</taxon>
        <taxon>Actinopterygii</taxon>
        <taxon>Neopterygii</taxon>
        <taxon>Teleostei</taxon>
        <taxon>Ostariophysi</taxon>
        <taxon>Cypriniformes</taxon>
        <taxon>Nemacheilidae</taxon>
        <taxon>Triplophysa</taxon>
    </lineage>
</organism>
<feature type="region of interest" description="Disordered" evidence="1">
    <location>
        <begin position="175"/>
        <end position="196"/>
    </location>
</feature>
<evidence type="ECO:0000313" key="3">
    <source>
        <dbReference type="Proteomes" id="UP000324632"/>
    </source>
</evidence>
<proteinExistence type="predicted"/>
<dbReference type="EMBL" id="SOYY01000006">
    <property type="protein sequence ID" value="KAA0720591.1"/>
    <property type="molecule type" value="Genomic_DNA"/>
</dbReference>
<dbReference type="Proteomes" id="UP000324632">
    <property type="component" value="Chromosome 6"/>
</dbReference>
<name>A0A5A9PHC2_9TELE</name>
<protein>
    <submittedName>
        <fullName evidence="2">Protein transport protein</fullName>
    </submittedName>
</protein>
<keyword evidence="3" id="KW-1185">Reference proteome</keyword>
<comment type="caution">
    <text evidence="2">The sequence shown here is derived from an EMBL/GenBank/DDBJ whole genome shotgun (WGS) entry which is preliminary data.</text>
</comment>
<reference evidence="2 3" key="1">
    <citation type="journal article" date="2019" name="Mol. Ecol. Resour.">
        <title>Chromosome-level genome assembly of Triplophysa tibetana, a fish adapted to the harsh high-altitude environment of the Tibetan Plateau.</title>
        <authorList>
            <person name="Yang X."/>
            <person name="Liu H."/>
            <person name="Ma Z."/>
            <person name="Zou Y."/>
            <person name="Zou M."/>
            <person name="Mao Y."/>
            <person name="Li X."/>
            <person name="Wang H."/>
            <person name="Chen T."/>
            <person name="Wang W."/>
            <person name="Yang R."/>
        </authorList>
    </citation>
    <scope>NUCLEOTIDE SEQUENCE [LARGE SCALE GENOMIC DNA]</scope>
    <source>
        <strain evidence="2">TTIB1903HZAU</strain>
        <tissue evidence="2">Muscle</tissue>
    </source>
</reference>
<evidence type="ECO:0000256" key="1">
    <source>
        <dbReference type="SAM" id="MobiDB-lite"/>
    </source>
</evidence>
<dbReference type="AlphaFoldDB" id="A0A5A9PHC2"/>
<gene>
    <name evidence="2" type="ORF">E1301_Tti022237</name>
</gene>